<keyword evidence="10 12" id="KW-0472">Membrane</keyword>
<evidence type="ECO:0000313" key="13">
    <source>
        <dbReference type="EMBL" id="CAH2352362.1"/>
    </source>
</evidence>
<keyword evidence="8 12" id="KW-1133">Transmembrane helix</keyword>
<keyword evidence="14" id="KW-1185">Reference proteome</keyword>
<dbReference type="GO" id="GO:0006493">
    <property type="term" value="P:protein O-linked glycosylation"/>
    <property type="evidence" value="ECO:0007669"/>
    <property type="project" value="TreeGrafter"/>
</dbReference>
<feature type="transmembrane region" description="Helical" evidence="12">
    <location>
        <begin position="805"/>
        <end position="827"/>
    </location>
</feature>
<keyword evidence="4" id="KW-0328">Glycosyltransferase</keyword>
<sequence length="886" mass="103974">MFWKKRQGGISLIEKPLSADKSPSSSSNLATLFRLKSRKSSSIRLALLTLLIVLSTWLYFISLTFQLDLIETGQDTLFEELKLANYNPLFGEYLRDLLPSPHKNFNVSDYFIHSENYEPLLQRYGLATMLSELSFQERCDLYFSELYSNEPNWKLNPNLEFINDVEQIKSFTVFRMDHVIYDSRELGIDPSELHFSEEKEEEIRQKYSKRLEKTRQDEQSLHSHLTHFKVFNKCFLTSNQPRVRKEVKEFEKVQREALKSIDLETSPQIAEIMHSAPKQNFSSCSDLEKRVYPWLTGKLPKYIRWDGRIFDGEIPKMCKFIGEDCSSPPYEPIVESSLTGNTACFLNEMRQQLNGKGIALTIEDRHVEITIRLIRLLRFYGNTLPIQIVYIKGVSEESRNQLIKAARSPFTDSHGNKLVEQELWFVDVSQVMYSRYYKKFSRFGNKILATLFNSFEELMLIDSDTVLFQSPEYFFNLDQYKKFGAFFYRDRSAEFRGKSDAMFFRKMMPSLLDTAIFDIPQVTNYTLDRELFNGLTHYTESGLVMINRKRHFLQALTMAQISFMAPVQKRVYGDKELFFLSLTIYGEESYDFNKHFAASIGVATPLEERLQEVKQDIKNSNRNYVKKTFESKEICSNHPAHINDADNHTLLWINSGFKHCGQSALVNYNDEFRHKNRYSKYDTLEKFKELFNSKLEIKEAIIPPFDVKLGLEAHNDDFEPVKAWNKLQHSCTGYTWCAYSSIGGDFNDFHDKKTKNNFQSGIYVQFTDDETNRFNELGDIWMSDFDFRSERQIYNDKINEITDKILSWGLLFFTLYAAYKIVTLTYLNWKLITYYVLQVGAFAHDLIKWGIAKLYLYCILELILDKTIDFLVLLRSKVPQEKDQEV</sequence>
<keyword evidence="7" id="KW-0735">Signal-anchor</keyword>
<evidence type="ECO:0000256" key="7">
    <source>
        <dbReference type="ARBA" id="ARBA00022968"/>
    </source>
</evidence>
<evidence type="ECO:0000256" key="5">
    <source>
        <dbReference type="ARBA" id="ARBA00022679"/>
    </source>
</evidence>
<feature type="transmembrane region" description="Helical" evidence="12">
    <location>
        <begin position="45"/>
        <end position="65"/>
    </location>
</feature>
<proteinExistence type="inferred from homology"/>
<dbReference type="SUPFAM" id="SSF53448">
    <property type="entry name" value="Nucleotide-diphospho-sugar transferases"/>
    <property type="match status" value="1"/>
</dbReference>
<keyword evidence="6 12" id="KW-0812">Transmembrane</keyword>
<evidence type="ECO:0000256" key="11">
    <source>
        <dbReference type="ARBA" id="ARBA00023180"/>
    </source>
</evidence>
<evidence type="ECO:0000256" key="6">
    <source>
        <dbReference type="ARBA" id="ARBA00022692"/>
    </source>
</evidence>
<name>A0A9P0QPS0_9ASCO</name>
<accession>A0A9P0QPS0</accession>
<evidence type="ECO:0000256" key="8">
    <source>
        <dbReference type="ARBA" id="ARBA00022989"/>
    </source>
</evidence>
<dbReference type="PANTHER" id="PTHR31392">
    <property type="entry name" value="ALPHA-1,3-MANNOSYLTRANSFERASE MNN1-RELATED"/>
    <property type="match status" value="1"/>
</dbReference>
<dbReference type="InterPro" id="IPR029044">
    <property type="entry name" value="Nucleotide-diphossugar_trans"/>
</dbReference>
<keyword evidence="9" id="KW-0333">Golgi apparatus</keyword>
<dbReference type="OrthoDB" id="430354at2759"/>
<reference evidence="13" key="1">
    <citation type="submission" date="2022-03" db="EMBL/GenBank/DDBJ databases">
        <authorList>
            <person name="Legras J.-L."/>
            <person name="Devillers H."/>
            <person name="Grondin C."/>
        </authorList>
    </citation>
    <scope>NUCLEOTIDE SEQUENCE</scope>
    <source>
        <strain evidence="13">CLIB 1423</strain>
    </source>
</reference>
<evidence type="ECO:0000256" key="10">
    <source>
        <dbReference type="ARBA" id="ARBA00023136"/>
    </source>
</evidence>
<evidence type="ECO:0000256" key="9">
    <source>
        <dbReference type="ARBA" id="ARBA00023034"/>
    </source>
</evidence>
<organism evidence="13 14">
    <name type="scientific">[Candida] railenensis</name>
    <dbReference type="NCBI Taxonomy" id="45579"/>
    <lineage>
        <taxon>Eukaryota</taxon>
        <taxon>Fungi</taxon>
        <taxon>Dikarya</taxon>
        <taxon>Ascomycota</taxon>
        <taxon>Saccharomycotina</taxon>
        <taxon>Pichiomycetes</taxon>
        <taxon>Debaryomycetaceae</taxon>
        <taxon>Kurtzmaniella</taxon>
    </lineage>
</organism>
<comment type="subcellular location">
    <subcellularLocation>
        <location evidence="1">Golgi apparatus membrane</location>
        <topology evidence="1">Single-pass type II membrane protein</topology>
    </subcellularLocation>
</comment>
<dbReference type="Proteomes" id="UP000837801">
    <property type="component" value="Unassembled WGS sequence"/>
</dbReference>
<dbReference type="GO" id="GO:0000033">
    <property type="term" value="F:alpha-1,3-mannosyltransferase activity"/>
    <property type="evidence" value="ECO:0007669"/>
    <property type="project" value="TreeGrafter"/>
</dbReference>
<comment type="similarity">
    <text evidence="3">Belongs to the MNN1/MNT family.</text>
</comment>
<dbReference type="GO" id="GO:0000139">
    <property type="term" value="C:Golgi membrane"/>
    <property type="evidence" value="ECO:0007669"/>
    <property type="project" value="UniProtKB-SubCell"/>
</dbReference>
<evidence type="ECO:0000256" key="2">
    <source>
        <dbReference type="ARBA" id="ARBA00004922"/>
    </source>
</evidence>
<evidence type="ECO:0000256" key="1">
    <source>
        <dbReference type="ARBA" id="ARBA00004323"/>
    </source>
</evidence>
<dbReference type="Pfam" id="PF11051">
    <property type="entry name" value="Mannosyl_trans3"/>
    <property type="match status" value="1"/>
</dbReference>
<dbReference type="EMBL" id="CAKXYY010000006">
    <property type="protein sequence ID" value="CAH2352362.1"/>
    <property type="molecule type" value="Genomic_DNA"/>
</dbReference>
<evidence type="ECO:0000313" key="14">
    <source>
        <dbReference type="Proteomes" id="UP000837801"/>
    </source>
</evidence>
<dbReference type="AlphaFoldDB" id="A0A9P0QPS0"/>
<keyword evidence="11" id="KW-0325">Glycoprotein</keyword>
<evidence type="ECO:0000256" key="3">
    <source>
        <dbReference type="ARBA" id="ARBA00009105"/>
    </source>
</evidence>
<dbReference type="GO" id="GO:0046354">
    <property type="term" value="P:mannan biosynthetic process"/>
    <property type="evidence" value="ECO:0007669"/>
    <property type="project" value="UniProtKB-ARBA"/>
</dbReference>
<protein>
    <submittedName>
        <fullName evidence="13">Alpha-1,3-mannosyltransferase Mnn13p</fullName>
    </submittedName>
</protein>
<dbReference type="InterPro" id="IPR022751">
    <property type="entry name" value="Alpha_mannosyltransferase"/>
</dbReference>
<gene>
    <name evidence="13" type="ORF">CLIB1423_06S04698</name>
</gene>
<dbReference type="PANTHER" id="PTHR31392:SF1">
    <property type="entry name" value="ALPHA-1,3-MANNOSYLTRANSFERASE MNN1-RELATED"/>
    <property type="match status" value="1"/>
</dbReference>
<comment type="caution">
    <text evidence="13">The sequence shown here is derived from an EMBL/GenBank/DDBJ whole genome shotgun (WGS) entry which is preliminary data.</text>
</comment>
<comment type="pathway">
    <text evidence="2">Protein modification; protein glycosylation.</text>
</comment>
<keyword evidence="5" id="KW-0808">Transferase</keyword>
<evidence type="ECO:0000256" key="4">
    <source>
        <dbReference type="ARBA" id="ARBA00022676"/>
    </source>
</evidence>
<evidence type="ECO:0000256" key="12">
    <source>
        <dbReference type="SAM" id="Phobius"/>
    </source>
</evidence>